<dbReference type="PANTHER" id="PTHR43806">
    <property type="entry name" value="PEPTIDASE S8"/>
    <property type="match status" value="1"/>
</dbReference>
<dbReference type="STRING" id="1450648.CLORY_07120"/>
<dbReference type="GO" id="GO:0006508">
    <property type="term" value="P:proteolysis"/>
    <property type="evidence" value="ECO:0007669"/>
    <property type="project" value="UniProtKB-KW"/>
</dbReference>
<organism evidence="7 8">
    <name type="scientific">Clostridium oryzae</name>
    <dbReference type="NCBI Taxonomy" id="1450648"/>
    <lineage>
        <taxon>Bacteria</taxon>
        <taxon>Bacillati</taxon>
        <taxon>Bacillota</taxon>
        <taxon>Clostridia</taxon>
        <taxon>Eubacteriales</taxon>
        <taxon>Clostridiaceae</taxon>
        <taxon>Clostridium</taxon>
    </lineage>
</organism>
<gene>
    <name evidence="7" type="primary">isp</name>
    <name evidence="7" type="ORF">CLORY_07120</name>
</gene>
<dbReference type="PROSITE" id="PS51892">
    <property type="entry name" value="SUBTILASE"/>
    <property type="match status" value="1"/>
</dbReference>
<evidence type="ECO:0000256" key="5">
    <source>
        <dbReference type="PROSITE-ProRule" id="PRU01240"/>
    </source>
</evidence>
<dbReference type="EC" id="3.4.21.-" evidence="7"/>
<dbReference type="InterPro" id="IPR036852">
    <property type="entry name" value="Peptidase_S8/S53_dom_sf"/>
</dbReference>
<dbReference type="RefSeq" id="WP_169911514.1">
    <property type="nucleotide sequence ID" value="NZ_MZGV01000005.1"/>
</dbReference>
<dbReference type="PANTHER" id="PTHR43806:SF11">
    <property type="entry name" value="CEREVISIN-RELATED"/>
    <property type="match status" value="1"/>
</dbReference>
<dbReference type="Gene3D" id="3.40.50.200">
    <property type="entry name" value="Peptidase S8/S53 domain"/>
    <property type="match status" value="1"/>
</dbReference>
<accession>A0A1V4IWL6</accession>
<sequence>MNSIVIIDSGIDLNFKEFNKKNIEGINIDNYRTDISSIQDFNGHGTACAAEILRINTKAKLYIIKLLNENAQCTVKKLIEALDYAASMEEVKLISLSCSTKESKYNDELKKIIRYINEKNKLLICSAENDGEVSYPSYMEGVIGVRGIYKNIKNFWFDSDKEIQSICCNVKRLLPQTNGKYSFFGGNSRCTAYFCGVVSRMLADKNISNEQLTKIILNNAERTKWTEEDLMCYGEWKVSNELEIKQNNLLVLSKCIEKFSDVKLENIKDIHLYGIIGLENIQAFIDFANVELNKNIDYTSVTSEDFYSVYTLYDLVFKEDEL</sequence>
<dbReference type="Pfam" id="PF00082">
    <property type="entry name" value="Peptidase_S8"/>
    <property type="match status" value="1"/>
</dbReference>
<evidence type="ECO:0000256" key="4">
    <source>
        <dbReference type="ARBA" id="ARBA00022825"/>
    </source>
</evidence>
<feature type="active site" description="Charge relay system" evidence="5">
    <location>
        <position position="44"/>
    </location>
</feature>
<evidence type="ECO:0000256" key="2">
    <source>
        <dbReference type="ARBA" id="ARBA00022670"/>
    </source>
</evidence>
<dbReference type="SUPFAM" id="SSF52743">
    <property type="entry name" value="Subtilisin-like"/>
    <property type="match status" value="1"/>
</dbReference>
<comment type="similarity">
    <text evidence="1 5">Belongs to the peptidase S8 family.</text>
</comment>
<evidence type="ECO:0000313" key="8">
    <source>
        <dbReference type="Proteomes" id="UP000190080"/>
    </source>
</evidence>
<dbReference type="CDD" id="cd00306">
    <property type="entry name" value="Peptidases_S8_S53"/>
    <property type="match status" value="1"/>
</dbReference>
<dbReference type="InterPro" id="IPR000209">
    <property type="entry name" value="Peptidase_S8/S53_dom"/>
</dbReference>
<keyword evidence="4 5" id="KW-0720">Serine protease</keyword>
<protein>
    <submittedName>
        <fullName evidence="7">Intracellular serine protease</fullName>
        <ecNumber evidence="7">3.4.21.-</ecNumber>
    </submittedName>
</protein>
<name>A0A1V4IWL6_9CLOT</name>
<proteinExistence type="inferred from homology"/>
<keyword evidence="3 5" id="KW-0378">Hydrolase</keyword>
<evidence type="ECO:0000256" key="3">
    <source>
        <dbReference type="ARBA" id="ARBA00022801"/>
    </source>
</evidence>
<feature type="active site" description="Charge relay system" evidence="5">
    <location>
        <position position="8"/>
    </location>
</feature>
<keyword evidence="2 5" id="KW-0645">Protease</keyword>
<feature type="domain" description="Peptidase S8/S53" evidence="6">
    <location>
        <begin position="4"/>
        <end position="222"/>
    </location>
</feature>
<evidence type="ECO:0000256" key="1">
    <source>
        <dbReference type="ARBA" id="ARBA00011073"/>
    </source>
</evidence>
<evidence type="ECO:0000259" key="6">
    <source>
        <dbReference type="Pfam" id="PF00082"/>
    </source>
</evidence>
<comment type="caution">
    <text evidence="7">The sequence shown here is derived from an EMBL/GenBank/DDBJ whole genome shotgun (WGS) entry which is preliminary data.</text>
</comment>
<dbReference type="GO" id="GO:0004252">
    <property type="term" value="F:serine-type endopeptidase activity"/>
    <property type="evidence" value="ECO:0007669"/>
    <property type="project" value="UniProtKB-UniRule"/>
</dbReference>
<dbReference type="AlphaFoldDB" id="A0A1V4IWL6"/>
<keyword evidence="8" id="KW-1185">Reference proteome</keyword>
<dbReference type="EMBL" id="MZGV01000005">
    <property type="protein sequence ID" value="OPJ64164.1"/>
    <property type="molecule type" value="Genomic_DNA"/>
</dbReference>
<feature type="active site" description="Charge relay system" evidence="5">
    <location>
        <position position="188"/>
    </location>
</feature>
<evidence type="ECO:0000313" key="7">
    <source>
        <dbReference type="EMBL" id="OPJ64164.1"/>
    </source>
</evidence>
<dbReference type="Proteomes" id="UP000190080">
    <property type="component" value="Unassembled WGS sequence"/>
</dbReference>
<dbReference type="InterPro" id="IPR050131">
    <property type="entry name" value="Peptidase_S8_subtilisin-like"/>
</dbReference>
<reference evidence="7 8" key="1">
    <citation type="submission" date="2017-03" db="EMBL/GenBank/DDBJ databases">
        <title>Genome sequence of Clostridium oryzae DSM 28571.</title>
        <authorList>
            <person name="Poehlein A."/>
            <person name="Daniel R."/>
        </authorList>
    </citation>
    <scope>NUCLEOTIDE SEQUENCE [LARGE SCALE GENOMIC DNA]</scope>
    <source>
        <strain evidence="7 8">DSM 28571</strain>
    </source>
</reference>